<proteinExistence type="predicted"/>
<keyword evidence="3" id="KW-1185">Reference proteome</keyword>
<organism evidence="2 3">
    <name type="scientific">Pleuronectes platessa</name>
    <name type="common">European plaice</name>
    <dbReference type="NCBI Taxonomy" id="8262"/>
    <lineage>
        <taxon>Eukaryota</taxon>
        <taxon>Metazoa</taxon>
        <taxon>Chordata</taxon>
        <taxon>Craniata</taxon>
        <taxon>Vertebrata</taxon>
        <taxon>Euteleostomi</taxon>
        <taxon>Actinopterygii</taxon>
        <taxon>Neopterygii</taxon>
        <taxon>Teleostei</taxon>
        <taxon>Neoteleostei</taxon>
        <taxon>Acanthomorphata</taxon>
        <taxon>Carangaria</taxon>
        <taxon>Pleuronectiformes</taxon>
        <taxon>Pleuronectoidei</taxon>
        <taxon>Pleuronectidae</taxon>
        <taxon>Pleuronectes</taxon>
    </lineage>
</organism>
<reference evidence="2" key="1">
    <citation type="submission" date="2020-03" db="EMBL/GenBank/DDBJ databases">
        <authorList>
            <person name="Weist P."/>
        </authorList>
    </citation>
    <scope>NUCLEOTIDE SEQUENCE</scope>
</reference>
<feature type="compositionally biased region" description="Basic and acidic residues" evidence="1">
    <location>
        <begin position="1"/>
        <end position="21"/>
    </location>
</feature>
<name>A0A9N7ZDG3_PLEPL</name>
<protein>
    <submittedName>
        <fullName evidence="2">Uncharacterized protein</fullName>
    </submittedName>
</protein>
<gene>
    <name evidence="2" type="ORF">PLEPLA_LOCUS45626</name>
</gene>
<dbReference type="AlphaFoldDB" id="A0A9N7ZDG3"/>
<dbReference type="EMBL" id="CADEAL010004358">
    <property type="protein sequence ID" value="CAB1457799.1"/>
    <property type="molecule type" value="Genomic_DNA"/>
</dbReference>
<feature type="compositionally biased region" description="Basic residues" evidence="1">
    <location>
        <begin position="22"/>
        <end position="36"/>
    </location>
</feature>
<dbReference type="Proteomes" id="UP001153269">
    <property type="component" value="Unassembled WGS sequence"/>
</dbReference>
<comment type="caution">
    <text evidence="2">The sequence shown here is derived from an EMBL/GenBank/DDBJ whole genome shotgun (WGS) entry which is preliminary data.</text>
</comment>
<evidence type="ECO:0000313" key="3">
    <source>
        <dbReference type="Proteomes" id="UP001153269"/>
    </source>
</evidence>
<feature type="region of interest" description="Disordered" evidence="1">
    <location>
        <begin position="1"/>
        <end position="45"/>
    </location>
</feature>
<evidence type="ECO:0000256" key="1">
    <source>
        <dbReference type="SAM" id="MobiDB-lite"/>
    </source>
</evidence>
<accession>A0A9N7ZDG3</accession>
<feature type="region of interest" description="Disordered" evidence="1">
    <location>
        <begin position="148"/>
        <end position="170"/>
    </location>
</feature>
<evidence type="ECO:0000313" key="2">
    <source>
        <dbReference type="EMBL" id="CAB1457799.1"/>
    </source>
</evidence>
<sequence length="170" mass="19143">MTREEKRREGDPVKEEMDGRKSNRGKRRSRREKKNMRAGSNSQAGKAVVDSNLDLAGLGYFYFPESHREEGRGGAFHQSAHLSARQILMPQHHGQVSTQELCNASLQSDARLTAALSVCRSTLENTNGSLMKCLQKVIGWRRWRGGEPRLLREGGKGERKGRRDGVKENP</sequence>